<dbReference type="Pfam" id="PF00149">
    <property type="entry name" value="Metallophos"/>
    <property type="match status" value="1"/>
</dbReference>
<comment type="catalytic activity">
    <reaction evidence="8">
        <text>P(1),P(4)-bis(5'-adenosyl) tetraphosphate + H2O = 2 ADP + 2 H(+)</text>
        <dbReference type="Rhea" id="RHEA:24252"/>
        <dbReference type="ChEBI" id="CHEBI:15377"/>
        <dbReference type="ChEBI" id="CHEBI:15378"/>
        <dbReference type="ChEBI" id="CHEBI:58141"/>
        <dbReference type="ChEBI" id="CHEBI:456216"/>
        <dbReference type="EC" id="3.6.1.41"/>
    </reaction>
</comment>
<dbReference type="AlphaFoldDB" id="A0A2H9T425"/>
<sequence length="274" mass="31022">MATYAIGDIQGCYVPLRRLLDYLAFDPGKDTLWVTGDLVNRGADSLSTLRFLKSLGSSCVSILGNHDLFLLAAAEGILEPRQKDTISTILTAPDRGELLDWLRHRPLLHHDPKRKMTMVHAGIPPIWTMAKAQSYAEKISRQLQKPSYPEFLASLFKTDKPLKWDKSLSCTKKLRLAVNYLTRMRFCDVNGHLELCNKTADAQDGYAPWFSFKNPDWKGQEIVFGHWAALEGKTGLPNIHGLDTGCVWGRYLTAMNLKTKKRMAVDYKGRLKKK</sequence>
<dbReference type="GO" id="GO:0008803">
    <property type="term" value="F:bis(5'-nucleosyl)-tetraphosphatase (symmetrical) activity"/>
    <property type="evidence" value="ECO:0007669"/>
    <property type="project" value="UniProtKB-EC"/>
</dbReference>
<evidence type="ECO:0000259" key="9">
    <source>
        <dbReference type="Pfam" id="PF00149"/>
    </source>
</evidence>
<evidence type="ECO:0000313" key="10">
    <source>
        <dbReference type="EMBL" id="PJE77959.1"/>
    </source>
</evidence>
<dbReference type="InterPro" id="IPR004843">
    <property type="entry name" value="Calcineurin-like_PHP"/>
</dbReference>
<dbReference type="PANTHER" id="PTHR40942:SF4">
    <property type="entry name" value="CYTOCHROME C5"/>
    <property type="match status" value="1"/>
</dbReference>
<dbReference type="PIRSF" id="PIRSF000903">
    <property type="entry name" value="B5n-ttraPtase_sm"/>
    <property type="match status" value="1"/>
</dbReference>
<name>A0A2H9T425_9ZZZZ</name>
<dbReference type="CDD" id="cd07422">
    <property type="entry name" value="MPP_ApaH"/>
    <property type="match status" value="1"/>
</dbReference>
<comment type="caution">
    <text evidence="10">The sequence shown here is derived from an EMBL/GenBank/DDBJ whole genome shotgun (WGS) entry which is preliminary data.</text>
</comment>
<dbReference type="EC" id="3.6.1.41" evidence="3"/>
<dbReference type="NCBIfam" id="NF001204">
    <property type="entry name" value="PRK00166.1"/>
    <property type="match status" value="1"/>
</dbReference>
<organism evidence="10">
    <name type="scientific">invertebrate metagenome</name>
    <dbReference type="NCBI Taxonomy" id="1711999"/>
    <lineage>
        <taxon>unclassified sequences</taxon>
        <taxon>metagenomes</taxon>
        <taxon>organismal metagenomes</taxon>
    </lineage>
</organism>
<evidence type="ECO:0000256" key="1">
    <source>
        <dbReference type="ARBA" id="ARBA00003413"/>
    </source>
</evidence>
<evidence type="ECO:0000256" key="6">
    <source>
        <dbReference type="ARBA" id="ARBA00032248"/>
    </source>
</evidence>
<evidence type="ECO:0000256" key="4">
    <source>
        <dbReference type="ARBA" id="ARBA00022801"/>
    </source>
</evidence>
<dbReference type="InterPro" id="IPR029052">
    <property type="entry name" value="Metallo-depent_PP-like"/>
</dbReference>
<gene>
    <name evidence="10" type="primary">apaH</name>
    <name evidence="10" type="ORF">CI610_03110</name>
</gene>
<dbReference type="SUPFAM" id="SSF56300">
    <property type="entry name" value="Metallo-dependent phosphatases"/>
    <property type="match status" value="1"/>
</dbReference>
<proteinExistence type="inferred from homology"/>
<feature type="domain" description="Calcineurin-like phosphoesterase" evidence="9">
    <location>
        <begin position="4"/>
        <end position="131"/>
    </location>
</feature>
<dbReference type="EMBL" id="NSIT01000312">
    <property type="protein sequence ID" value="PJE77959.1"/>
    <property type="molecule type" value="Genomic_DNA"/>
</dbReference>
<dbReference type="PANTHER" id="PTHR40942">
    <property type="match status" value="1"/>
</dbReference>
<evidence type="ECO:0000256" key="5">
    <source>
        <dbReference type="ARBA" id="ARBA00031248"/>
    </source>
</evidence>
<evidence type="ECO:0000256" key="7">
    <source>
        <dbReference type="ARBA" id="ARBA00033210"/>
    </source>
</evidence>
<dbReference type="InterPro" id="IPR004617">
    <property type="entry name" value="ApaH"/>
</dbReference>
<dbReference type="Gene3D" id="3.60.21.10">
    <property type="match status" value="1"/>
</dbReference>
<evidence type="ECO:0000256" key="8">
    <source>
        <dbReference type="ARBA" id="ARBA00049417"/>
    </source>
</evidence>
<protein>
    <recommendedName>
        <fullName evidence="3">bis(5'-nucleosyl)-tetraphosphatase (symmetrical)</fullName>
        <ecNumber evidence="3">3.6.1.41</ecNumber>
    </recommendedName>
    <alternativeName>
        <fullName evidence="6">Ap4A hydrolase</fullName>
    </alternativeName>
    <alternativeName>
        <fullName evidence="5">Diadenosine 5',5'''-P1,P4-tetraphosphate pyrophosphohydrolase</fullName>
    </alternativeName>
    <alternativeName>
        <fullName evidence="7">Diadenosine tetraphosphatase</fullName>
    </alternativeName>
</protein>
<evidence type="ECO:0000256" key="3">
    <source>
        <dbReference type="ARBA" id="ARBA00012506"/>
    </source>
</evidence>
<comment type="similarity">
    <text evidence="2">Belongs to the Ap4A hydrolase family.</text>
</comment>
<dbReference type="NCBIfam" id="TIGR00668">
    <property type="entry name" value="apaH"/>
    <property type="match status" value="1"/>
</dbReference>
<reference evidence="10" key="1">
    <citation type="journal article" date="2017" name="Appl. Environ. Microbiol.">
        <title>Molecular characterization of an Endozoicomonas-like organism causing infection in king scallop Pecten maximus L.</title>
        <authorList>
            <person name="Cano I."/>
            <person name="van Aerle R."/>
            <person name="Ross S."/>
            <person name="Verner-Jeffreys D.W."/>
            <person name="Paley R.K."/>
            <person name="Rimmer G."/>
            <person name="Ryder D."/>
            <person name="Hooper P."/>
            <person name="Stone D."/>
            <person name="Feist S.W."/>
        </authorList>
    </citation>
    <scope>NUCLEOTIDE SEQUENCE</scope>
</reference>
<accession>A0A2H9T425</accession>
<evidence type="ECO:0000256" key="2">
    <source>
        <dbReference type="ARBA" id="ARBA00005419"/>
    </source>
</evidence>
<keyword evidence="4 10" id="KW-0378">Hydrolase</keyword>
<comment type="function">
    <text evidence="1">Hydrolyzes diadenosine 5',5'''-P1,P4-tetraphosphate to yield ADP.</text>
</comment>